<protein>
    <submittedName>
        <fullName evidence="1">Uncharacterized protein</fullName>
    </submittedName>
</protein>
<dbReference type="AlphaFoldDB" id="A0A370GXB0"/>
<proteinExistence type="predicted"/>
<gene>
    <name evidence="1" type="ORF">DFR68_109233</name>
</gene>
<dbReference type="RefSeq" id="WP_255286203.1">
    <property type="nucleotide sequence ID" value="NZ_QQAZ01000009.1"/>
</dbReference>
<accession>A0A370GXB0</accession>
<evidence type="ECO:0000313" key="1">
    <source>
        <dbReference type="EMBL" id="RDI47234.1"/>
    </source>
</evidence>
<keyword evidence="2" id="KW-1185">Reference proteome</keyword>
<dbReference type="EMBL" id="QQAZ01000009">
    <property type="protein sequence ID" value="RDI47234.1"/>
    <property type="molecule type" value="Genomic_DNA"/>
</dbReference>
<sequence length="44" mass="4962">MSENTQAPRPESAPPTTRMRVTFARPGAMTVTFDQAPVENEERR</sequence>
<evidence type="ECO:0000313" key="2">
    <source>
        <dbReference type="Proteomes" id="UP000255355"/>
    </source>
</evidence>
<comment type="caution">
    <text evidence="1">The sequence shown here is derived from an EMBL/GenBank/DDBJ whole genome shotgun (WGS) entry which is preliminary data.</text>
</comment>
<reference evidence="1 2" key="1">
    <citation type="submission" date="2018-07" db="EMBL/GenBank/DDBJ databases">
        <title>Genomic Encyclopedia of Type Strains, Phase IV (KMG-IV): sequencing the most valuable type-strain genomes for metagenomic binning, comparative biology and taxonomic classification.</title>
        <authorList>
            <person name="Goeker M."/>
        </authorList>
    </citation>
    <scope>NUCLEOTIDE SEQUENCE [LARGE SCALE GENOMIC DNA]</scope>
    <source>
        <strain evidence="1 2">DSM 44952</strain>
    </source>
</reference>
<organism evidence="1 2">
    <name type="scientific">Nocardia mexicana</name>
    <dbReference type="NCBI Taxonomy" id="279262"/>
    <lineage>
        <taxon>Bacteria</taxon>
        <taxon>Bacillati</taxon>
        <taxon>Actinomycetota</taxon>
        <taxon>Actinomycetes</taxon>
        <taxon>Mycobacteriales</taxon>
        <taxon>Nocardiaceae</taxon>
        <taxon>Nocardia</taxon>
    </lineage>
</organism>
<dbReference type="Proteomes" id="UP000255355">
    <property type="component" value="Unassembled WGS sequence"/>
</dbReference>
<name>A0A370GXB0_9NOCA</name>